<accession>A0AC35GUY4</accession>
<protein>
    <submittedName>
        <fullName evidence="2">Uncharacterized protein</fullName>
    </submittedName>
</protein>
<evidence type="ECO:0000313" key="2">
    <source>
        <dbReference type="WBParaSite" id="PS1159_v2.g8964.t1"/>
    </source>
</evidence>
<name>A0AC35GUY4_9BILA</name>
<organism evidence="1 2">
    <name type="scientific">Panagrolaimus sp. PS1159</name>
    <dbReference type="NCBI Taxonomy" id="55785"/>
    <lineage>
        <taxon>Eukaryota</taxon>
        <taxon>Metazoa</taxon>
        <taxon>Ecdysozoa</taxon>
        <taxon>Nematoda</taxon>
        <taxon>Chromadorea</taxon>
        <taxon>Rhabditida</taxon>
        <taxon>Tylenchina</taxon>
        <taxon>Panagrolaimomorpha</taxon>
        <taxon>Panagrolaimoidea</taxon>
        <taxon>Panagrolaimidae</taxon>
        <taxon>Panagrolaimus</taxon>
    </lineage>
</organism>
<proteinExistence type="predicted"/>
<dbReference type="WBParaSite" id="PS1159_v2.g8964.t1">
    <property type="protein sequence ID" value="PS1159_v2.g8964.t1"/>
    <property type="gene ID" value="PS1159_v2.g8964"/>
</dbReference>
<reference evidence="2" key="1">
    <citation type="submission" date="2022-11" db="UniProtKB">
        <authorList>
            <consortium name="WormBaseParasite"/>
        </authorList>
    </citation>
    <scope>IDENTIFICATION</scope>
</reference>
<sequence>MSSNLFLNKFLLIFTVLIAINFVEECTATVLRPSGLTQATSQQKTQEQTAENNSNGGGSCTTEQLIETPCRCCKMDCWYTVAKSATHELGHVPGQAGEEEAMATLKLIRYCMVNECSEVCARPRLPFPLPLSSE</sequence>
<dbReference type="Proteomes" id="UP000887580">
    <property type="component" value="Unplaced"/>
</dbReference>
<evidence type="ECO:0000313" key="1">
    <source>
        <dbReference type="Proteomes" id="UP000887580"/>
    </source>
</evidence>